<evidence type="ECO:0000313" key="12">
    <source>
        <dbReference type="Proteomes" id="UP000184368"/>
    </source>
</evidence>
<dbReference type="GO" id="GO:0016779">
    <property type="term" value="F:nucleotidyltransferase activity"/>
    <property type="evidence" value="ECO:0007669"/>
    <property type="project" value="UniProtKB-KW"/>
</dbReference>
<accession>A0A1M5AAC2</accession>
<dbReference type="GO" id="GO:0046872">
    <property type="term" value="F:metal ion binding"/>
    <property type="evidence" value="ECO:0007669"/>
    <property type="project" value="UniProtKB-KW"/>
</dbReference>
<dbReference type="EMBL" id="FQUO01000006">
    <property type="protein sequence ID" value="SHF27125.1"/>
    <property type="molecule type" value="Genomic_DNA"/>
</dbReference>
<evidence type="ECO:0000256" key="3">
    <source>
        <dbReference type="ARBA" id="ARBA00022679"/>
    </source>
</evidence>
<comment type="similarity">
    <text evidence="9">Belongs to the MntA antitoxin family.</text>
</comment>
<organism evidence="11 12">
    <name type="scientific">Cnuella takakiae</name>
    <dbReference type="NCBI Taxonomy" id="1302690"/>
    <lineage>
        <taxon>Bacteria</taxon>
        <taxon>Pseudomonadati</taxon>
        <taxon>Bacteroidota</taxon>
        <taxon>Chitinophagia</taxon>
        <taxon>Chitinophagales</taxon>
        <taxon>Chitinophagaceae</taxon>
        <taxon>Cnuella</taxon>
    </lineage>
</organism>
<dbReference type="GO" id="GO:0005524">
    <property type="term" value="F:ATP binding"/>
    <property type="evidence" value="ECO:0007669"/>
    <property type="project" value="UniProtKB-KW"/>
</dbReference>
<dbReference type="RefSeq" id="WP_073042455.1">
    <property type="nucleotide sequence ID" value="NZ_FQUO01000006.1"/>
</dbReference>
<dbReference type="PANTHER" id="PTHR33571">
    <property type="entry name" value="SSL8005 PROTEIN"/>
    <property type="match status" value="1"/>
</dbReference>
<comment type="cofactor">
    <cofactor evidence="1">
        <name>Mg(2+)</name>
        <dbReference type="ChEBI" id="CHEBI:18420"/>
    </cofactor>
</comment>
<evidence type="ECO:0000256" key="4">
    <source>
        <dbReference type="ARBA" id="ARBA00022695"/>
    </source>
</evidence>
<dbReference type="OrthoDB" id="9793933at2"/>
<keyword evidence="12" id="KW-1185">Reference proteome</keyword>
<evidence type="ECO:0000256" key="1">
    <source>
        <dbReference type="ARBA" id="ARBA00001946"/>
    </source>
</evidence>
<dbReference type="CDD" id="cd05403">
    <property type="entry name" value="NT_KNTase_like"/>
    <property type="match status" value="1"/>
</dbReference>
<dbReference type="AlphaFoldDB" id="A0A1M5AAC2"/>
<evidence type="ECO:0000256" key="9">
    <source>
        <dbReference type="ARBA" id="ARBA00038276"/>
    </source>
</evidence>
<evidence type="ECO:0000256" key="2">
    <source>
        <dbReference type="ARBA" id="ARBA00022649"/>
    </source>
</evidence>
<keyword evidence="5" id="KW-0479">Metal-binding</keyword>
<proteinExistence type="inferred from homology"/>
<dbReference type="STRING" id="1302690.BUE76_09125"/>
<keyword evidence="4" id="KW-0548">Nucleotidyltransferase</keyword>
<keyword evidence="2" id="KW-1277">Toxin-antitoxin system</keyword>
<feature type="domain" description="Polymerase nucleotidyl transferase" evidence="10">
    <location>
        <begin position="8"/>
        <end position="96"/>
    </location>
</feature>
<evidence type="ECO:0000256" key="6">
    <source>
        <dbReference type="ARBA" id="ARBA00022741"/>
    </source>
</evidence>
<name>A0A1M5AAC2_9BACT</name>
<dbReference type="PANTHER" id="PTHR33571:SF12">
    <property type="entry name" value="BSL3053 PROTEIN"/>
    <property type="match status" value="1"/>
</dbReference>
<evidence type="ECO:0000256" key="7">
    <source>
        <dbReference type="ARBA" id="ARBA00022840"/>
    </source>
</evidence>
<keyword evidence="6" id="KW-0547">Nucleotide-binding</keyword>
<dbReference type="InterPro" id="IPR043519">
    <property type="entry name" value="NT_sf"/>
</dbReference>
<dbReference type="Pfam" id="PF01909">
    <property type="entry name" value="NTP_transf_2"/>
    <property type="match status" value="1"/>
</dbReference>
<protein>
    <recommendedName>
        <fullName evidence="10">Polymerase nucleotidyl transferase domain-containing protein</fullName>
    </recommendedName>
</protein>
<dbReference type="Proteomes" id="UP000184368">
    <property type="component" value="Unassembled WGS sequence"/>
</dbReference>
<reference evidence="11 12" key="1">
    <citation type="submission" date="2016-11" db="EMBL/GenBank/DDBJ databases">
        <authorList>
            <person name="Jaros S."/>
            <person name="Januszkiewicz K."/>
            <person name="Wedrychowicz H."/>
        </authorList>
    </citation>
    <scope>NUCLEOTIDE SEQUENCE [LARGE SCALE GENOMIC DNA]</scope>
    <source>
        <strain evidence="11 12">DSM 26897</strain>
    </source>
</reference>
<dbReference type="InterPro" id="IPR052038">
    <property type="entry name" value="Type-VII_TA_antitoxin"/>
</dbReference>
<keyword evidence="7" id="KW-0067">ATP-binding</keyword>
<evidence type="ECO:0000313" key="11">
    <source>
        <dbReference type="EMBL" id="SHF27125.1"/>
    </source>
</evidence>
<keyword evidence="8" id="KW-0460">Magnesium</keyword>
<evidence type="ECO:0000256" key="8">
    <source>
        <dbReference type="ARBA" id="ARBA00022842"/>
    </source>
</evidence>
<gene>
    <name evidence="11" type="ORF">SAMN05444008_106180</name>
</gene>
<dbReference type="SUPFAM" id="SSF81301">
    <property type="entry name" value="Nucleotidyltransferase"/>
    <property type="match status" value="1"/>
</dbReference>
<dbReference type="Gene3D" id="3.30.460.10">
    <property type="entry name" value="Beta Polymerase, domain 2"/>
    <property type="match status" value="1"/>
</dbReference>
<sequence>MTPLDQYSRIINDLCEKHKVKRLYAFGSVLTDKFSETSDIDFMVDFDSIDLQQYADNYFSLKFALEETLHRRVDLLEERALKNPFFKKAVEGQRRLIYGS</sequence>
<evidence type="ECO:0000259" key="10">
    <source>
        <dbReference type="Pfam" id="PF01909"/>
    </source>
</evidence>
<evidence type="ECO:0000256" key="5">
    <source>
        <dbReference type="ARBA" id="ARBA00022723"/>
    </source>
</evidence>
<dbReference type="InterPro" id="IPR002934">
    <property type="entry name" value="Polymerase_NTP_transf_dom"/>
</dbReference>
<keyword evidence="3" id="KW-0808">Transferase</keyword>